<evidence type="ECO:0000313" key="10">
    <source>
        <dbReference type="EMBL" id="RST31038.1"/>
    </source>
</evidence>
<accession>A0A429VAR1</accession>
<keyword evidence="5" id="KW-0408">Iron</keyword>
<gene>
    <name evidence="10" type="ORF">HMF7854_09455</name>
</gene>
<dbReference type="GO" id="GO:0051539">
    <property type="term" value="F:4 iron, 4 sulfur cluster binding"/>
    <property type="evidence" value="ECO:0007669"/>
    <property type="project" value="UniProtKB-KW"/>
</dbReference>
<evidence type="ECO:0000313" key="11">
    <source>
        <dbReference type="Proteomes" id="UP000274661"/>
    </source>
</evidence>
<organism evidence="10 11">
    <name type="scientific">Sphingomonas ginkgonis</name>
    <dbReference type="NCBI Taxonomy" id="2315330"/>
    <lineage>
        <taxon>Bacteria</taxon>
        <taxon>Pseudomonadati</taxon>
        <taxon>Pseudomonadota</taxon>
        <taxon>Alphaproteobacteria</taxon>
        <taxon>Sphingomonadales</taxon>
        <taxon>Sphingomonadaceae</taxon>
        <taxon>Sphingomonas</taxon>
    </lineage>
</organism>
<dbReference type="OrthoDB" id="5290748at2"/>
<dbReference type="Pfam" id="PF03167">
    <property type="entry name" value="UDG"/>
    <property type="match status" value="1"/>
</dbReference>
<evidence type="ECO:0000256" key="2">
    <source>
        <dbReference type="ARBA" id="ARBA00022723"/>
    </source>
</evidence>
<dbReference type="GO" id="GO:0046872">
    <property type="term" value="F:metal ion binding"/>
    <property type="evidence" value="ECO:0007669"/>
    <property type="project" value="UniProtKB-KW"/>
</dbReference>
<feature type="region of interest" description="Disordered" evidence="8">
    <location>
        <begin position="43"/>
        <end position="68"/>
    </location>
</feature>
<feature type="compositionally biased region" description="Pro residues" evidence="8">
    <location>
        <begin position="59"/>
        <end position="68"/>
    </location>
</feature>
<evidence type="ECO:0000256" key="4">
    <source>
        <dbReference type="ARBA" id="ARBA00022801"/>
    </source>
</evidence>
<sequence>MGGEGLTLSRDEAASLLGWWLEAGVDCLVDEAPRQWLKAPARVPATNVEQPTPARPALASPPPPAATDPLPPTLEAFHAWIGATEDLPLASPGARRALPHGPAQAEIMIVADAPDDGDESRPVTGDSFALMTRMLKAIGVSAEDAYVAALSCYPLVGRKLDTGAAARCRDLILHQVELVGPKRLILFGDGPARALTGAPVAQARGKIHRIKGVQAVVTFHPRWLLKRPADKARAWADLLLLMGEPT</sequence>
<keyword evidence="7" id="KW-0234">DNA repair</keyword>
<dbReference type="InterPro" id="IPR051536">
    <property type="entry name" value="UDG_Type-4/5"/>
</dbReference>
<reference evidence="10 11" key="1">
    <citation type="submission" date="2018-12" db="EMBL/GenBank/DDBJ databases">
        <title>Sphingomonas sp. HMF7854 Genome sequencing and assembly.</title>
        <authorList>
            <person name="Cha I."/>
            <person name="Kang H."/>
            <person name="Kim H."/>
            <person name="Kang J."/>
            <person name="Joh K."/>
        </authorList>
    </citation>
    <scope>NUCLEOTIDE SEQUENCE [LARGE SCALE GENOMIC DNA]</scope>
    <source>
        <strain evidence="10 11">HMF7854</strain>
    </source>
</reference>
<dbReference type="Gene3D" id="3.40.470.10">
    <property type="entry name" value="Uracil-DNA glycosylase-like domain"/>
    <property type="match status" value="1"/>
</dbReference>
<dbReference type="PANTHER" id="PTHR33693">
    <property type="entry name" value="TYPE-5 URACIL-DNA GLYCOSYLASE"/>
    <property type="match status" value="1"/>
</dbReference>
<dbReference type="Proteomes" id="UP000274661">
    <property type="component" value="Unassembled WGS sequence"/>
</dbReference>
<name>A0A429VAR1_9SPHN</name>
<dbReference type="SUPFAM" id="SSF52141">
    <property type="entry name" value="Uracil-DNA glycosylase-like"/>
    <property type="match status" value="1"/>
</dbReference>
<evidence type="ECO:0000259" key="9">
    <source>
        <dbReference type="SMART" id="SM00986"/>
    </source>
</evidence>
<dbReference type="InterPro" id="IPR005122">
    <property type="entry name" value="Uracil-DNA_glycosylase-like"/>
</dbReference>
<evidence type="ECO:0000256" key="7">
    <source>
        <dbReference type="ARBA" id="ARBA00023204"/>
    </source>
</evidence>
<keyword evidence="6" id="KW-0411">Iron-sulfur</keyword>
<keyword evidence="3" id="KW-0227">DNA damage</keyword>
<evidence type="ECO:0000256" key="8">
    <source>
        <dbReference type="SAM" id="MobiDB-lite"/>
    </source>
</evidence>
<evidence type="ECO:0000256" key="1">
    <source>
        <dbReference type="ARBA" id="ARBA00022485"/>
    </source>
</evidence>
<dbReference type="SMART" id="SM00987">
    <property type="entry name" value="UreE_C"/>
    <property type="match status" value="1"/>
</dbReference>
<dbReference type="CDD" id="cd10030">
    <property type="entry name" value="UDG-F4_TTUDGA_SPO1dp_like"/>
    <property type="match status" value="1"/>
</dbReference>
<keyword evidence="11" id="KW-1185">Reference proteome</keyword>
<evidence type="ECO:0000256" key="5">
    <source>
        <dbReference type="ARBA" id="ARBA00023004"/>
    </source>
</evidence>
<dbReference type="AlphaFoldDB" id="A0A429VAR1"/>
<dbReference type="EMBL" id="RWJF01000001">
    <property type="protein sequence ID" value="RST31038.1"/>
    <property type="molecule type" value="Genomic_DNA"/>
</dbReference>
<dbReference type="SMART" id="SM00986">
    <property type="entry name" value="UDG"/>
    <property type="match status" value="1"/>
</dbReference>
<keyword evidence="1" id="KW-0004">4Fe-4S</keyword>
<protein>
    <submittedName>
        <fullName evidence="10">Uracil-DNA glycosylase</fullName>
    </submittedName>
</protein>
<proteinExistence type="predicted"/>
<comment type="caution">
    <text evidence="10">The sequence shown here is derived from an EMBL/GenBank/DDBJ whole genome shotgun (WGS) entry which is preliminary data.</text>
</comment>
<keyword evidence="2" id="KW-0479">Metal-binding</keyword>
<evidence type="ECO:0000256" key="6">
    <source>
        <dbReference type="ARBA" id="ARBA00023014"/>
    </source>
</evidence>
<feature type="domain" description="Uracil-DNA glycosylase-like" evidence="9">
    <location>
        <begin position="98"/>
        <end position="239"/>
    </location>
</feature>
<keyword evidence="4" id="KW-0378">Hydrolase</keyword>
<dbReference type="RefSeq" id="WP_126718871.1">
    <property type="nucleotide sequence ID" value="NZ_RWJF01000001.1"/>
</dbReference>
<dbReference type="InterPro" id="IPR036895">
    <property type="entry name" value="Uracil-DNA_glycosylase-like_sf"/>
</dbReference>
<dbReference type="PANTHER" id="PTHR33693:SF1">
    <property type="entry name" value="TYPE-4 URACIL-DNA GLYCOSYLASE"/>
    <property type="match status" value="1"/>
</dbReference>
<dbReference type="GO" id="GO:0006281">
    <property type="term" value="P:DNA repair"/>
    <property type="evidence" value="ECO:0007669"/>
    <property type="project" value="UniProtKB-KW"/>
</dbReference>
<dbReference type="GO" id="GO:0097506">
    <property type="term" value="F:deaminated base DNA N-glycosylase activity"/>
    <property type="evidence" value="ECO:0007669"/>
    <property type="project" value="UniProtKB-ARBA"/>
</dbReference>
<evidence type="ECO:0000256" key="3">
    <source>
        <dbReference type="ARBA" id="ARBA00022763"/>
    </source>
</evidence>